<feature type="transmembrane region" description="Helical" evidence="1">
    <location>
        <begin position="183"/>
        <end position="201"/>
    </location>
</feature>
<keyword evidence="5" id="KW-1185">Reference proteome</keyword>
<sequence length="361" mass="40004">MNAQATATRLEGFDLARGFAIFGMTLVHFILVMTQHTPPAEWSTHLLAVLDGRPAAMFVMLAGMGVTLMVSKAAAAGDAPGTLDRRLRRRGIFLLLCGFLNLAIWPGDILRVYGVSLFLAPWFVRQRSSRLLLCVAGFVMVFIVLLCTIDYETYWDWSTMTYHHLWTVKGLLRSLFYDGFRSVFPWTGLLLLGVWLGRWDWRERSTAWCAVKWGLLVMTGSWIVSHVILDWFSENPQPDLSQEDAVALFGLISMPPLPLFLLNAGGFALLAIGSCCLAVARWPGSRLLKAVSSVGRLAFTWYVGHIVLGLGAVDALGLTSVSPVLALATGVGFLLLASLSSVWLLRRFRTGPLEWMLRRVG</sequence>
<gene>
    <name evidence="4" type="ORF">DES53_11216</name>
</gene>
<dbReference type="AlphaFoldDB" id="A0A366H8T4"/>
<reference evidence="4 5" key="1">
    <citation type="submission" date="2018-06" db="EMBL/GenBank/DDBJ databases">
        <title>Genomic Encyclopedia of Type Strains, Phase IV (KMG-IV): sequencing the most valuable type-strain genomes for metagenomic binning, comparative biology and taxonomic classification.</title>
        <authorList>
            <person name="Goeker M."/>
        </authorList>
    </citation>
    <scope>NUCLEOTIDE SEQUENCE [LARGE SCALE GENOMIC DNA]</scope>
    <source>
        <strain evidence="4 5">DSM 25532</strain>
    </source>
</reference>
<dbReference type="Proteomes" id="UP000253426">
    <property type="component" value="Unassembled WGS sequence"/>
</dbReference>
<feature type="transmembrane region" description="Helical" evidence="1">
    <location>
        <begin position="299"/>
        <end position="318"/>
    </location>
</feature>
<feature type="transmembrane region" description="Helical" evidence="1">
    <location>
        <begin position="109"/>
        <end position="124"/>
    </location>
</feature>
<evidence type="ECO:0000259" key="2">
    <source>
        <dbReference type="Pfam" id="PF04235"/>
    </source>
</evidence>
<dbReference type="InterPro" id="IPR012429">
    <property type="entry name" value="HGSNAT_cat"/>
</dbReference>
<feature type="transmembrane region" description="Helical" evidence="1">
    <location>
        <begin position="259"/>
        <end position="279"/>
    </location>
</feature>
<evidence type="ECO:0000259" key="3">
    <source>
        <dbReference type="Pfam" id="PF07786"/>
    </source>
</evidence>
<feature type="transmembrane region" description="Helical" evidence="1">
    <location>
        <begin position="55"/>
        <end position="75"/>
    </location>
</feature>
<keyword evidence="1" id="KW-0812">Transmembrane</keyword>
<evidence type="ECO:0000313" key="5">
    <source>
        <dbReference type="Proteomes" id="UP000253426"/>
    </source>
</evidence>
<feature type="domain" description="DUF418" evidence="2">
    <location>
        <begin position="267"/>
        <end position="360"/>
    </location>
</feature>
<proteinExistence type="predicted"/>
<feature type="transmembrane region" description="Helical" evidence="1">
    <location>
        <begin position="12"/>
        <end position="35"/>
    </location>
</feature>
<organism evidence="4 5">
    <name type="scientific">Roseimicrobium gellanilyticum</name>
    <dbReference type="NCBI Taxonomy" id="748857"/>
    <lineage>
        <taxon>Bacteria</taxon>
        <taxon>Pseudomonadati</taxon>
        <taxon>Verrucomicrobiota</taxon>
        <taxon>Verrucomicrobiia</taxon>
        <taxon>Verrucomicrobiales</taxon>
        <taxon>Verrucomicrobiaceae</taxon>
        <taxon>Roseimicrobium</taxon>
    </lineage>
</organism>
<evidence type="ECO:0000313" key="4">
    <source>
        <dbReference type="EMBL" id="RBP38018.1"/>
    </source>
</evidence>
<feature type="transmembrane region" description="Helical" evidence="1">
    <location>
        <begin position="131"/>
        <end position="151"/>
    </location>
</feature>
<dbReference type="Pfam" id="PF04235">
    <property type="entry name" value="DUF418"/>
    <property type="match status" value="1"/>
</dbReference>
<accession>A0A366H8T4</accession>
<name>A0A366H8T4_9BACT</name>
<dbReference type="EMBL" id="QNRR01000012">
    <property type="protein sequence ID" value="RBP38018.1"/>
    <property type="molecule type" value="Genomic_DNA"/>
</dbReference>
<dbReference type="Pfam" id="PF07786">
    <property type="entry name" value="HGSNAT_cat"/>
    <property type="match status" value="1"/>
</dbReference>
<dbReference type="PANTHER" id="PTHR30590:SF3">
    <property type="entry name" value="HYPOTHETICAL MEMBRANE SPANNING PROTEIN"/>
    <property type="match status" value="1"/>
</dbReference>
<feature type="domain" description="Heparan-alpha-glucosaminide N-acetyltransferase catalytic" evidence="3">
    <location>
        <begin position="9"/>
        <end position="209"/>
    </location>
</feature>
<keyword evidence="1" id="KW-1133">Transmembrane helix</keyword>
<dbReference type="InterPro" id="IPR007349">
    <property type="entry name" value="DUF418"/>
</dbReference>
<feature type="transmembrane region" description="Helical" evidence="1">
    <location>
        <begin position="213"/>
        <end position="232"/>
    </location>
</feature>
<protein>
    <submittedName>
        <fullName evidence="4">Putative membrane protein YeiB</fullName>
    </submittedName>
</protein>
<feature type="transmembrane region" description="Helical" evidence="1">
    <location>
        <begin position="87"/>
        <end position="103"/>
    </location>
</feature>
<dbReference type="InterPro" id="IPR052529">
    <property type="entry name" value="Bact_Transport_Assoc"/>
</dbReference>
<dbReference type="OrthoDB" id="9807744at2"/>
<comment type="caution">
    <text evidence="4">The sequence shown here is derived from an EMBL/GenBank/DDBJ whole genome shotgun (WGS) entry which is preliminary data.</text>
</comment>
<keyword evidence="1" id="KW-0472">Membrane</keyword>
<evidence type="ECO:0000256" key="1">
    <source>
        <dbReference type="SAM" id="Phobius"/>
    </source>
</evidence>
<feature type="transmembrane region" description="Helical" evidence="1">
    <location>
        <begin position="324"/>
        <end position="345"/>
    </location>
</feature>
<dbReference type="RefSeq" id="WP_147263612.1">
    <property type="nucleotide sequence ID" value="NZ_QNRR01000012.1"/>
</dbReference>
<dbReference type="PANTHER" id="PTHR30590">
    <property type="entry name" value="INNER MEMBRANE PROTEIN"/>
    <property type="match status" value="1"/>
</dbReference>